<protein>
    <submittedName>
        <fullName evidence="2">Uncharacterized protein</fullName>
    </submittedName>
</protein>
<reference evidence="2" key="1">
    <citation type="submission" date="2021-01" db="EMBL/GenBank/DDBJ databases">
        <authorList>
            <person name="Corre E."/>
            <person name="Pelletier E."/>
            <person name="Niang G."/>
            <person name="Scheremetjew M."/>
            <person name="Finn R."/>
            <person name="Kale V."/>
            <person name="Holt S."/>
            <person name="Cochrane G."/>
            <person name="Meng A."/>
            <person name="Brown T."/>
            <person name="Cohen L."/>
        </authorList>
    </citation>
    <scope>NUCLEOTIDE SEQUENCE</scope>
    <source>
        <strain evidence="2">CCCM811</strain>
    </source>
</reference>
<evidence type="ECO:0000313" key="2">
    <source>
        <dbReference type="EMBL" id="CAE0666819.1"/>
    </source>
</evidence>
<sequence>MINLVENMDMNFKILDLEVIEQMFYDLLEIKPHDKREFISDDTPLFEIGYGTRYKNGSIVYVSPEEKMRRETPGYEADLRASEEEKEKERKEEEEMQRRREEAEKVREREKERQEEEKQKQQKEEQYKQYP</sequence>
<evidence type="ECO:0000256" key="1">
    <source>
        <dbReference type="SAM" id="MobiDB-lite"/>
    </source>
</evidence>
<dbReference type="EMBL" id="HBIV01025673">
    <property type="protein sequence ID" value="CAE0666819.1"/>
    <property type="molecule type" value="Transcribed_RNA"/>
</dbReference>
<feature type="compositionally biased region" description="Basic and acidic residues" evidence="1">
    <location>
        <begin position="64"/>
        <end position="131"/>
    </location>
</feature>
<feature type="region of interest" description="Disordered" evidence="1">
    <location>
        <begin position="63"/>
        <end position="131"/>
    </location>
</feature>
<gene>
    <name evidence="2" type="ORF">LGLO00237_LOCUS18433</name>
</gene>
<proteinExistence type="predicted"/>
<name>A0A7S3YZE4_9EUKA</name>
<organism evidence="2">
    <name type="scientific">Lotharella globosa</name>
    <dbReference type="NCBI Taxonomy" id="91324"/>
    <lineage>
        <taxon>Eukaryota</taxon>
        <taxon>Sar</taxon>
        <taxon>Rhizaria</taxon>
        <taxon>Cercozoa</taxon>
        <taxon>Chlorarachniophyceae</taxon>
        <taxon>Lotharella</taxon>
    </lineage>
</organism>
<accession>A0A7S3YZE4</accession>
<dbReference type="AlphaFoldDB" id="A0A7S3YZE4"/>